<evidence type="ECO:0000256" key="6">
    <source>
        <dbReference type="SAM" id="Phobius"/>
    </source>
</evidence>
<protein>
    <submittedName>
        <fullName evidence="7">DoxD-like family protein</fullName>
    </submittedName>
</protein>
<keyword evidence="4 6" id="KW-0472">Membrane</keyword>
<feature type="transmembrane region" description="Helical" evidence="6">
    <location>
        <begin position="7"/>
        <end position="23"/>
    </location>
</feature>
<dbReference type="STRING" id="314271.RB2654_12524"/>
<evidence type="ECO:0000256" key="1">
    <source>
        <dbReference type="ARBA" id="ARBA00004141"/>
    </source>
</evidence>
<evidence type="ECO:0000313" key="7">
    <source>
        <dbReference type="EMBL" id="EAQ13896.1"/>
    </source>
</evidence>
<proteinExistence type="predicted"/>
<feature type="transmembrane region" description="Helical" evidence="6">
    <location>
        <begin position="67"/>
        <end position="84"/>
    </location>
</feature>
<evidence type="ECO:0000256" key="3">
    <source>
        <dbReference type="ARBA" id="ARBA00022989"/>
    </source>
</evidence>
<evidence type="ECO:0000256" key="4">
    <source>
        <dbReference type="ARBA" id="ARBA00023136"/>
    </source>
</evidence>
<dbReference type="GO" id="GO:0016020">
    <property type="term" value="C:membrane"/>
    <property type="evidence" value="ECO:0007669"/>
    <property type="project" value="UniProtKB-SubCell"/>
</dbReference>
<name>A3VCM8_9RHOB</name>
<feature type="region of interest" description="Disordered" evidence="5">
    <location>
        <begin position="115"/>
        <end position="134"/>
    </location>
</feature>
<dbReference type="AlphaFoldDB" id="A3VCM8"/>
<dbReference type="eggNOG" id="COG2259">
    <property type="taxonomic scope" value="Bacteria"/>
</dbReference>
<accession>A3VCM8</accession>
<feature type="transmembrane region" description="Helical" evidence="6">
    <location>
        <begin position="43"/>
        <end position="60"/>
    </location>
</feature>
<evidence type="ECO:0000256" key="5">
    <source>
        <dbReference type="SAM" id="MobiDB-lite"/>
    </source>
</evidence>
<sequence length="134" mass="14367">MSNLLNLVGRILIALIFFGGAIQKVGDPAPVTGMITGIGLPEWLIWPVAAFNLIAAAALVTGPGIRIWALMLAAYCIFTSYFHWDLRADPWQVTIMVKNWAIAGGLLILASQDTDGVSTGGRRAAKTGFQPDQK</sequence>
<keyword evidence="2 6" id="KW-0812">Transmembrane</keyword>
<dbReference type="OrthoDB" id="9810206at2"/>
<organism evidence="7 8">
    <name type="scientific">Maritimibacter alkaliphilus HTCC2654</name>
    <dbReference type="NCBI Taxonomy" id="314271"/>
    <lineage>
        <taxon>Bacteria</taxon>
        <taxon>Pseudomonadati</taxon>
        <taxon>Pseudomonadota</taxon>
        <taxon>Alphaproteobacteria</taxon>
        <taxon>Rhodobacterales</taxon>
        <taxon>Roseobacteraceae</taxon>
        <taxon>Maritimibacter</taxon>
    </lineage>
</organism>
<evidence type="ECO:0000313" key="8">
    <source>
        <dbReference type="Proteomes" id="UP000002931"/>
    </source>
</evidence>
<dbReference type="InterPro" id="IPR032808">
    <property type="entry name" value="DoxX"/>
</dbReference>
<dbReference type="Pfam" id="PF07681">
    <property type="entry name" value="DoxX"/>
    <property type="match status" value="1"/>
</dbReference>
<reference evidence="7 8" key="1">
    <citation type="journal article" date="2010" name="J. Bacteriol.">
        <title>Genome sequences of Pelagibaca bermudensis HTCC2601T and Maritimibacter alkaliphilus HTCC2654T, the type strains of two marine Roseobacter genera.</title>
        <authorList>
            <person name="Thrash J.C."/>
            <person name="Cho J.C."/>
            <person name="Ferriera S."/>
            <person name="Johnson J."/>
            <person name="Vergin K.L."/>
            <person name="Giovannoni S.J."/>
        </authorList>
    </citation>
    <scope>NUCLEOTIDE SEQUENCE [LARGE SCALE GENOMIC DNA]</scope>
    <source>
        <strain evidence="7 8">HTCC2654</strain>
    </source>
</reference>
<keyword evidence="8" id="KW-1185">Reference proteome</keyword>
<dbReference type="Proteomes" id="UP000002931">
    <property type="component" value="Unassembled WGS sequence"/>
</dbReference>
<gene>
    <name evidence="7" type="ORF">RB2654_12524</name>
</gene>
<dbReference type="RefSeq" id="WP_008332114.1">
    <property type="nucleotide sequence ID" value="NZ_CH902578.1"/>
</dbReference>
<evidence type="ECO:0000256" key="2">
    <source>
        <dbReference type="ARBA" id="ARBA00022692"/>
    </source>
</evidence>
<dbReference type="EMBL" id="AAMT01000003">
    <property type="protein sequence ID" value="EAQ13896.1"/>
    <property type="molecule type" value="Genomic_DNA"/>
</dbReference>
<keyword evidence="3 6" id="KW-1133">Transmembrane helix</keyword>
<comment type="subcellular location">
    <subcellularLocation>
        <location evidence="1">Membrane</location>
        <topology evidence="1">Multi-pass membrane protein</topology>
    </subcellularLocation>
</comment>
<comment type="caution">
    <text evidence="7">The sequence shown here is derived from an EMBL/GenBank/DDBJ whole genome shotgun (WGS) entry which is preliminary data.</text>
</comment>
<dbReference type="HOGENOM" id="CLU_058421_8_3_5"/>